<dbReference type="EMBL" id="BAAAFZ010000023">
    <property type="protein sequence ID" value="GAA0581315.1"/>
    <property type="molecule type" value="Genomic_DNA"/>
</dbReference>
<sequence>MAENPLLALADHAASWRDRPMPPEVAHHARRALIDWFAALLPGCLHPPATLLAAALAPERGTGRAICYVDGQPSALRHAALLNATASHSVEFDDIYRDAGYHPGCPTIGAALAAAQSRGATLDALLRAITAGYEVSCRIGVAVQPSHYRYWHTTGTVGTFGAATATALLLGCDAGRTAHAIATAATFAGGLQQAFRSGGMSKPLHPGHAADAGALAAIGAAAGVTGALDALHGPVGFAAATSEDAGKWDKALADLGERFAITAMTFKNHGCCGHIFAGLDAVADLRAEHGFGPDDVEAVHLGGYGPTKEVCDRPDPGTEQEARFSAQYCIAALLVLGGVRLAAFEPPALADGRIRALMRRVSVSLDRELAADYPGRRAAKVAVRLRDGRELFRHQPTRKGDPDAPLSDRELSDKFTELAAPVAGAAASRTLLDALWHGDALPGPVPLPAAGRGAAHRAAE</sequence>
<proteinExistence type="inferred from homology"/>
<dbReference type="InterPro" id="IPR042183">
    <property type="entry name" value="MmgE/PrpD_sf_1"/>
</dbReference>
<dbReference type="Gene3D" id="3.30.1330.120">
    <property type="entry name" value="2-methylcitrate dehydratase PrpD"/>
    <property type="match status" value="1"/>
</dbReference>
<gene>
    <name evidence="4" type="ORF">GCM10009416_19750</name>
</gene>
<dbReference type="RefSeq" id="WP_343895085.1">
    <property type="nucleotide sequence ID" value="NZ_BAAAFZ010000023.1"/>
</dbReference>
<evidence type="ECO:0000259" key="3">
    <source>
        <dbReference type="Pfam" id="PF19305"/>
    </source>
</evidence>
<evidence type="ECO:0000259" key="2">
    <source>
        <dbReference type="Pfam" id="PF03972"/>
    </source>
</evidence>
<dbReference type="PANTHER" id="PTHR16943">
    <property type="entry name" value="2-METHYLCITRATE DEHYDRATASE-RELATED"/>
    <property type="match status" value="1"/>
</dbReference>
<comment type="caution">
    <text evidence="4">The sequence shown here is derived from an EMBL/GenBank/DDBJ whole genome shotgun (WGS) entry which is preliminary data.</text>
</comment>
<evidence type="ECO:0000256" key="1">
    <source>
        <dbReference type="ARBA" id="ARBA00006174"/>
    </source>
</evidence>
<dbReference type="Pfam" id="PF03972">
    <property type="entry name" value="MmgE_PrpD_N"/>
    <property type="match status" value="1"/>
</dbReference>
<feature type="domain" description="MmgE/PrpD C-terminal" evidence="3">
    <location>
        <begin position="269"/>
        <end position="436"/>
    </location>
</feature>
<dbReference type="InterPro" id="IPR042188">
    <property type="entry name" value="MmgE/PrpD_sf_2"/>
</dbReference>
<keyword evidence="5" id="KW-1185">Reference proteome</keyword>
<evidence type="ECO:0000313" key="5">
    <source>
        <dbReference type="Proteomes" id="UP001501588"/>
    </source>
</evidence>
<dbReference type="InterPro" id="IPR036148">
    <property type="entry name" value="MmgE/PrpD_sf"/>
</dbReference>
<dbReference type="InterPro" id="IPR005656">
    <property type="entry name" value="MmgE_PrpD"/>
</dbReference>
<dbReference type="InterPro" id="IPR045337">
    <property type="entry name" value="MmgE_PrpD_C"/>
</dbReference>
<comment type="similarity">
    <text evidence="1">Belongs to the PrpD family.</text>
</comment>
<dbReference type="SUPFAM" id="SSF103378">
    <property type="entry name" value="2-methylcitrate dehydratase PrpD"/>
    <property type="match status" value="1"/>
</dbReference>
<name>A0ABP3Q268_9PROT</name>
<dbReference type="PANTHER" id="PTHR16943:SF8">
    <property type="entry name" value="2-METHYLCITRATE DEHYDRATASE"/>
    <property type="match status" value="1"/>
</dbReference>
<dbReference type="Gene3D" id="1.10.4100.10">
    <property type="entry name" value="2-methylcitrate dehydratase PrpD"/>
    <property type="match status" value="1"/>
</dbReference>
<evidence type="ECO:0000313" key="4">
    <source>
        <dbReference type="EMBL" id="GAA0581315.1"/>
    </source>
</evidence>
<protein>
    <submittedName>
        <fullName evidence="4">MmgE/PrpD family protein</fullName>
    </submittedName>
</protein>
<dbReference type="InterPro" id="IPR045336">
    <property type="entry name" value="MmgE_PrpD_N"/>
</dbReference>
<organism evidence="4 5">
    <name type="scientific">Craurococcus roseus</name>
    <dbReference type="NCBI Taxonomy" id="77585"/>
    <lineage>
        <taxon>Bacteria</taxon>
        <taxon>Pseudomonadati</taxon>
        <taxon>Pseudomonadota</taxon>
        <taxon>Alphaproteobacteria</taxon>
        <taxon>Acetobacterales</taxon>
        <taxon>Acetobacteraceae</taxon>
        <taxon>Craurococcus</taxon>
    </lineage>
</organism>
<accession>A0ABP3Q268</accession>
<dbReference type="Proteomes" id="UP001501588">
    <property type="component" value="Unassembled WGS sequence"/>
</dbReference>
<dbReference type="Pfam" id="PF19305">
    <property type="entry name" value="MmgE_PrpD_C"/>
    <property type="match status" value="1"/>
</dbReference>
<feature type="domain" description="MmgE/PrpD N-terminal" evidence="2">
    <location>
        <begin position="8"/>
        <end position="244"/>
    </location>
</feature>
<reference evidence="5" key="1">
    <citation type="journal article" date="2019" name="Int. J. Syst. Evol. Microbiol.">
        <title>The Global Catalogue of Microorganisms (GCM) 10K type strain sequencing project: providing services to taxonomists for standard genome sequencing and annotation.</title>
        <authorList>
            <consortium name="The Broad Institute Genomics Platform"/>
            <consortium name="The Broad Institute Genome Sequencing Center for Infectious Disease"/>
            <person name="Wu L."/>
            <person name="Ma J."/>
        </authorList>
    </citation>
    <scope>NUCLEOTIDE SEQUENCE [LARGE SCALE GENOMIC DNA]</scope>
    <source>
        <strain evidence="5">JCM 9933</strain>
    </source>
</reference>